<comment type="similarity">
    <text evidence="3">Belongs to the peptidase M50B family.</text>
</comment>
<evidence type="ECO:0000256" key="4">
    <source>
        <dbReference type="ARBA" id="ARBA00022670"/>
    </source>
</evidence>
<keyword evidence="7" id="KW-0862">Zinc</keyword>
<dbReference type="CDD" id="cd06163">
    <property type="entry name" value="S2P-M50_PDZ_RseP-like"/>
    <property type="match status" value="1"/>
</dbReference>
<evidence type="ECO:0000256" key="9">
    <source>
        <dbReference type="ARBA" id="ARBA00023049"/>
    </source>
</evidence>
<dbReference type="EMBL" id="MHQL01000010">
    <property type="protein sequence ID" value="OHA03701.1"/>
    <property type="molecule type" value="Genomic_DNA"/>
</dbReference>
<reference evidence="13 14" key="1">
    <citation type="journal article" date="2016" name="Nat. Commun.">
        <title>Thousands of microbial genomes shed light on interconnected biogeochemical processes in an aquifer system.</title>
        <authorList>
            <person name="Anantharaman K."/>
            <person name="Brown C.T."/>
            <person name="Hug L.A."/>
            <person name="Sharon I."/>
            <person name="Castelle C.J."/>
            <person name="Probst A.J."/>
            <person name="Thomas B.C."/>
            <person name="Singh A."/>
            <person name="Wilkins M.J."/>
            <person name="Karaoz U."/>
            <person name="Brodie E.L."/>
            <person name="Williams K.H."/>
            <person name="Hubbard S.S."/>
            <person name="Banfield J.F."/>
        </authorList>
    </citation>
    <scope>NUCLEOTIDE SEQUENCE [LARGE SCALE GENOMIC DNA]</scope>
</reference>
<keyword evidence="5 11" id="KW-0812">Transmembrane</keyword>
<evidence type="ECO:0000256" key="5">
    <source>
        <dbReference type="ARBA" id="ARBA00022692"/>
    </source>
</evidence>
<evidence type="ECO:0000256" key="2">
    <source>
        <dbReference type="ARBA" id="ARBA00004141"/>
    </source>
</evidence>
<gene>
    <name evidence="13" type="ORF">A3C16_03635</name>
</gene>
<evidence type="ECO:0000313" key="13">
    <source>
        <dbReference type="EMBL" id="OHA03701.1"/>
    </source>
</evidence>
<keyword evidence="6" id="KW-0378">Hydrolase</keyword>
<dbReference type="SUPFAM" id="SSF50156">
    <property type="entry name" value="PDZ domain-like"/>
    <property type="match status" value="1"/>
</dbReference>
<sequence length="361" mass="39100">MGIAIVGFIILIASLVLVHEWGHFWVARKLKIKVEEFGFGFPPRLFGIRKKGIFYSFNLFPIGGFVRIFGEQGEGAGSPDSFISRPAWQRFMVIVAGVFMNLVLAWAFFSFGSFLGVPAALDDDSAGANVRDVAITVIDVAPESPAGRAGVQFGDIVLGLAVGDDEKTVETVDDIQEFTAGHLGMDMTIAVRRGGQDLMFTVVPRQHPPEGEGPVGVALSRVGILQVPWYKALWVGLQQTWFSLTSVVIGMVALFTDLFSTGKISADVSGPVGIFRVAGQAWALGLSYFLQLAAVLSVNLAVLNALPFPALDGGRILFLAIEKIRGSRVDQKMEHMAHAVGFILLIVLMVAITYRDIVKLF</sequence>
<dbReference type="InterPro" id="IPR004387">
    <property type="entry name" value="Pept_M50_Zn"/>
</dbReference>
<feature type="transmembrane region" description="Helical" evidence="11">
    <location>
        <begin position="241"/>
        <end position="260"/>
    </location>
</feature>
<dbReference type="Pfam" id="PF02163">
    <property type="entry name" value="Peptidase_M50"/>
    <property type="match status" value="1"/>
</dbReference>
<dbReference type="GO" id="GO:0004222">
    <property type="term" value="F:metalloendopeptidase activity"/>
    <property type="evidence" value="ECO:0007669"/>
    <property type="project" value="InterPro"/>
</dbReference>
<comment type="cofactor">
    <cofactor evidence="1">
        <name>Zn(2+)</name>
        <dbReference type="ChEBI" id="CHEBI:29105"/>
    </cofactor>
</comment>
<evidence type="ECO:0000256" key="7">
    <source>
        <dbReference type="ARBA" id="ARBA00022833"/>
    </source>
</evidence>
<dbReference type="GO" id="GO:0016020">
    <property type="term" value="C:membrane"/>
    <property type="evidence" value="ECO:0007669"/>
    <property type="project" value="UniProtKB-SubCell"/>
</dbReference>
<comment type="subcellular location">
    <subcellularLocation>
        <location evidence="2">Membrane</location>
        <topology evidence="2">Multi-pass membrane protein</topology>
    </subcellularLocation>
</comment>
<dbReference type="InterPro" id="IPR036034">
    <property type="entry name" value="PDZ_sf"/>
</dbReference>
<dbReference type="PANTHER" id="PTHR42837:SF2">
    <property type="entry name" value="MEMBRANE METALLOPROTEASE ARASP2, CHLOROPLASTIC-RELATED"/>
    <property type="match status" value="1"/>
</dbReference>
<evidence type="ECO:0000313" key="14">
    <source>
        <dbReference type="Proteomes" id="UP000177811"/>
    </source>
</evidence>
<dbReference type="PANTHER" id="PTHR42837">
    <property type="entry name" value="REGULATOR OF SIGMA-E PROTEASE RSEP"/>
    <property type="match status" value="1"/>
</dbReference>
<evidence type="ECO:0000256" key="8">
    <source>
        <dbReference type="ARBA" id="ARBA00022989"/>
    </source>
</evidence>
<feature type="transmembrane region" description="Helical" evidence="11">
    <location>
        <begin position="336"/>
        <end position="354"/>
    </location>
</feature>
<keyword evidence="8 11" id="KW-1133">Transmembrane helix</keyword>
<evidence type="ECO:0000256" key="11">
    <source>
        <dbReference type="SAM" id="Phobius"/>
    </source>
</evidence>
<evidence type="ECO:0000256" key="6">
    <source>
        <dbReference type="ARBA" id="ARBA00022801"/>
    </source>
</evidence>
<dbReference type="Proteomes" id="UP000177811">
    <property type="component" value="Unassembled WGS sequence"/>
</dbReference>
<feature type="transmembrane region" description="Helical" evidence="11">
    <location>
        <begin position="91"/>
        <end position="109"/>
    </location>
</feature>
<dbReference type="Gene3D" id="2.30.42.10">
    <property type="match status" value="1"/>
</dbReference>
<evidence type="ECO:0000259" key="12">
    <source>
        <dbReference type="Pfam" id="PF02163"/>
    </source>
</evidence>
<keyword evidence="10 11" id="KW-0472">Membrane</keyword>
<proteinExistence type="inferred from homology"/>
<protein>
    <recommendedName>
        <fullName evidence="12">Peptidase M50 domain-containing protein</fullName>
    </recommendedName>
</protein>
<keyword evidence="4" id="KW-0645">Protease</keyword>
<keyword evidence="9" id="KW-0482">Metalloprotease</keyword>
<organism evidence="13 14">
    <name type="scientific">Candidatus Sungbacteria bacterium RIFCSPHIGHO2_02_FULL_51_29</name>
    <dbReference type="NCBI Taxonomy" id="1802273"/>
    <lineage>
        <taxon>Bacteria</taxon>
        <taxon>Candidatus Sungiibacteriota</taxon>
    </lineage>
</organism>
<feature type="transmembrane region" description="Helical" evidence="11">
    <location>
        <begin position="281"/>
        <end position="302"/>
    </location>
</feature>
<dbReference type="InterPro" id="IPR008915">
    <property type="entry name" value="Peptidase_M50"/>
</dbReference>
<evidence type="ECO:0000256" key="1">
    <source>
        <dbReference type="ARBA" id="ARBA00001947"/>
    </source>
</evidence>
<evidence type="ECO:0000256" key="10">
    <source>
        <dbReference type="ARBA" id="ARBA00023136"/>
    </source>
</evidence>
<evidence type="ECO:0000256" key="3">
    <source>
        <dbReference type="ARBA" id="ARBA00007931"/>
    </source>
</evidence>
<name>A0A1G2KYY9_9BACT</name>
<accession>A0A1G2KYY9</accession>
<dbReference type="GO" id="GO:0006508">
    <property type="term" value="P:proteolysis"/>
    <property type="evidence" value="ECO:0007669"/>
    <property type="project" value="UniProtKB-KW"/>
</dbReference>
<dbReference type="AlphaFoldDB" id="A0A1G2KYY9"/>
<feature type="domain" description="Peptidase M50" evidence="12">
    <location>
        <begin position="8"/>
        <end position="348"/>
    </location>
</feature>
<comment type="caution">
    <text evidence="13">The sequence shown here is derived from an EMBL/GenBank/DDBJ whole genome shotgun (WGS) entry which is preliminary data.</text>
</comment>